<reference evidence="9 10" key="1">
    <citation type="journal article" date="2013" name="Nat. Commun.">
        <title>Genome analysis reveals insights into physiology and longevity of the Brandt's bat Myotis brandtii.</title>
        <authorList>
            <person name="Seim I."/>
            <person name="Fang X."/>
            <person name="Xiong Z."/>
            <person name="Lobanov A.V."/>
            <person name="Huang Z."/>
            <person name="Ma S."/>
            <person name="Feng Y."/>
            <person name="Turanov A.A."/>
            <person name="Zhu Y."/>
            <person name="Lenz T.L."/>
            <person name="Gerashchenko M.V."/>
            <person name="Fan D."/>
            <person name="Hee Yim S."/>
            <person name="Yao X."/>
            <person name="Jordan D."/>
            <person name="Xiong Y."/>
            <person name="Ma Y."/>
            <person name="Lyapunov A.N."/>
            <person name="Chen G."/>
            <person name="Kulakova O.I."/>
            <person name="Sun Y."/>
            <person name="Lee S.G."/>
            <person name="Bronson R.T."/>
            <person name="Moskalev A.A."/>
            <person name="Sunyaev S.R."/>
            <person name="Zhang G."/>
            <person name="Krogh A."/>
            <person name="Wang J."/>
            <person name="Gladyshev V.N."/>
        </authorList>
    </citation>
    <scope>NUCLEOTIDE SEQUENCE [LARGE SCALE GENOMIC DNA]</scope>
</reference>
<feature type="region of interest" description="Disordered" evidence="6">
    <location>
        <begin position="1"/>
        <end position="39"/>
    </location>
</feature>
<dbReference type="Gene3D" id="6.10.140.140">
    <property type="match status" value="2"/>
</dbReference>
<sequence length="360" mass="40253">MEPLGSQVDAQPLKPHQPGSWLLCPSPVMPSQDSDVPQKEQEKMTKFQEAVTFKDVAVVFTEEELALLDPSQRKLYRDVMLENFRNLVSVGEDGRPVTLNDVAVVFTEEELALLDPSQRKLYRDVMLENFRNLVSVGSKNQNEVEILQKVALKYLSHEKLFWQIWRQIASDSARCPQRESSRLLQGSSDQTSGSGSGVVKCKGDGSCCVENQDCFHVEDACGNIHLSESQNQNGGKQSHVKDNQHACEAVKKSLLSDHIKIHTEQKPYKSNDCGNSMSDGVSQHLPCREELHLCSECGKGFSYSSLLSSHRTAHPGGKCLAQNSHLQAPQRLHPGEKLSKCHDSGDCFKKRKEEKKKVKL</sequence>
<keyword evidence="10" id="KW-1185">Reference proteome</keyword>
<feature type="domain" description="C2H2-type" evidence="7">
    <location>
        <begin position="292"/>
        <end position="319"/>
    </location>
</feature>
<dbReference type="PANTHER" id="PTHR23232:SF156">
    <property type="entry name" value="KRAB DOMAIN-CONTAINING PROTEIN"/>
    <property type="match status" value="1"/>
</dbReference>
<gene>
    <name evidence="9" type="ORF">D623_10005583</name>
</gene>
<dbReference type="GO" id="GO:0006355">
    <property type="term" value="P:regulation of DNA-templated transcription"/>
    <property type="evidence" value="ECO:0007669"/>
    <property type="project" value="InterPro"/>
</dbReference>
<keyword evidence="4" id="KW-0862">Zinc</keyword>
<dbReference type="CDD" id="cd07765">
    <property type="entry name" value="KRAB_A-box"/>
    <property type="match status" value="2"/>
</dbReference>
<evidence type="ECO:0000256" key="2">
    <source>
        <dbReference type="ARBA" id="ARBA00022737"/>
    </source>
</evidence>
<dbReference type="PROSITE" id="PS00028">
    <property type="entry name" value="ZINC_FINGER_C2H2_1"/>
    <property type="match status" value="1"/>
</dbReference>
<feature type="domain" description="KRAB" evidence="8">
    <location>
        <begin position="51"/>
        <end position="96"/>
    </location>
</feature>
<dbReference type="SMART" id="SM00349">
    <property type="entry name" value="KRAB"/>
    <property type="match status" value="2"/>
</dbReference>
<evidence type="ECO:0000256" key="4">
    <source>
        <dbReference type="ARBA" id="ARBA00022833"/>
    </source>
</evidence>
<organism evidence="9 10">
    <name type="scientific">Myotis brandtii</name>
    <name type="common">Brandt's bat</name>
    <dbReference type="NCBI Taxonomy" id="109478"/>
    <lineage>
        <taxon>Eukaryota</taxon>
        <taxon>Metazoa</taxon>
        <taxon>Chordata</taxon>
        <taxon>Craniata</taxon>
        <taxon>Vertebrata</taxon>
        <taxon>Euteleostomi</taxon>
        <taxon>Mammalia</taxon>
        <taxon>Eutheria</taxon>
        <taxon>Laurasiatheria</taxon>
        <taxon>Chiroptera</taxon>
        <taxon>Yangochiroptera</taxon>
        <taxon>Vespertilionidae</taxon>
        <taxon>Myotis</taxon>
    </lineage>
</organism>
<protein>
    <submittedName>
        <fullName evidence="9">Zinc finger protein 227</fullName>
    </submittedName>
</protein>
<evidence type="ECO:0000256" key="5">
    <source>
        <dbReference type="PROSITE-ProRule" id="PRU00042"/>
    </source>
</evidence>
<keyword evidence="3 5" id="KW-0863">Zinc-finger</keyword>
<dbReference type="InterPro" id="IPR001909">
    <property type="entry name" value="KRAB"/>
</dbReference>
<dbReference type="GO" id="GO:0008270">
    <property type="term" value="F:zinc ion binding"/>
    <property type="evidence" value="ECO:0007669"/>
    <property type="project" value="UniProtKB-KW"/>
</dbReference>
<dbReference type="InterPro" id="IPR036236">
    <property type="entry name" value="Znf_C2H2_sf"/>
</dbReference>
<dbReference type="PROSITE" id="PS50157">
    <property type="entry name" value="ZINC_FINGER_C2H2_2"/>
    <property type="match status" value="1"/>
</dbReference>
<dbReference type="PANTHER" id="PTHR23232">
    <property type="entry name" value="KRAB DOMAIN C2H2 ZINC FINGER"/>
    <property type="match status" value="1"/>
</dbReference>
<dbReference type="PROSITE" id="PS50805">
    <property type="entry name" value="KRAB"/>
    <property type="match status" value="2"/>
</dbReference>
<keyword evidence="2" id="KW-0677">Repeat</keyword>
<proteinExistence type="predicted"/>
<dbReference type="InterPro" id="IPR013087">
    <property type="entry name" value="Znf_C2H2_type"/>
</dbReference>
<dbReference type="InterPro" id="IPR050169">
    <property type="entry name" value="Krueppel_C2H2_ZnF"/>
</dbReference>
<evidence type="ECO:0000259" key="8">
    <source>
        <dbReference type="PROSITE" id="PS50805"/>
    </source>
</evidence>
<evidence type="ECO:0000256" key="3">
    <source>
        <dbReference type="ARBA" id="ARBA00022771"/>
    </source>
</evidence>
<evidence type="ECO:0000256" key="6">
    <source>
        <dbReference type="SAM" id="MobiDB-lite"/>
    </source>
</evidence>
<dbReference type="Pfam" id="PF01352">
    <property type="entry name" value="KRAB"/>
    <property type="match status" value="2"/>
</dbReference>
<dbReference type="SUPFAM" id="SSF109640">
    <property type="entry name" value="KRAB domain (Kruppel-associated box)"/>
    <property type="match status" value="2"/>
</dbReference>
<name>S7NU14_MYOBR</name>
<evidence type="ECO:0000313" key="9">
    <source>
        <dbReference type="EMBL" id="EPQ20460.1"/>
    </source>
</evidence>
<evidence type="ECO:0000256" key="1">
    <source>
        <dbReference type="ARBA" id="ARBA00022723"/>
    </source>
</evidence>
<dbReference type="SUPFAM" id="SSF57667">
    <property type="entry name" value="beta-beta-alpha zinc fingers"/>
    <property type="match status" value="1"/>
</dbReference>
<keyword evidence="1" id="KW-0479">Metal-binding</keyword>
<dbReference type="Gene3D" id="3.30.160.60">
    <property type="entry name" value="Classic Zinc Finger"/>
    <property type="match status" value="2"/>
</dbReference>
<accession>S7NU14</accession>
<dbReference type="EMBL" id="KE164838">
    <property type="protein sequence ID" value="EPQ20460.1"/>
    <property type="molecule type" value="Genomic_DNA"/>
</dbReference>
<dbReference type="InterPro" id="IPR036051">
    <property type="entry name" value="KRAB_dom_sf"/>
</dbReference>
<feature type="domain" description="KRAB" evidence="8">
    <location>
        <begin position="97"/>
        <end position="174"/>
    </location>
</feature>
<dbReference type="AlphaFoldDB" id="S7NU14"/>
<evidence type="ECO:0000259" key="7">
    <source>
        <dbReference type="PROSITE" id="PS50157"/>
    </source>
</evidence>
<dbReference type="Proteomes" id="UP000052978">
    <property type="component" value="Unassembled WGS sequence"/>
</dbReference>
<evidence type="ECO:0000313" key="10">
    <source>
        <dbReference type="Proteomes" id="UP000052978"/>
    </source>
</evidence>